<evidence type="ECO:0000256" key="1">
    <source>
        <dbReference type="ARBA" id="ARBA00022737"/>
    </source>
</evidence>
<accession>F2DG55</accession>
<evidence type="ECO:0000259" key="2">
    <source>
        <dbReference type="Pfam" id="PF23598"/>
    </source>
</evidence>
<organism evidence="3">
    <name type="scientific">Hordeum vulgare subsp. vulgare</name>
    <name type="common">Domesticated barley</name>
    <dbReference type="NCBI Taxonomy" id="112509"/>
    <lineage>
        <taxon>Eukaryota</taxon>
        <taxon>Viridiplantae</taxon>
        <taxon>Streptophyta</taxon>
        <taxon>Embryophyta</taxon>
        <taxon>Tracheophyta</taxon>
        <taxon>Spermatophyta</taxon>
        <taxon>Magnoliopsida</taxon>
        <taxon>Liliopsida</taxon>
        <taxon>Poales</taxon>
        <taxon>Poaceae</taxon>
        <taxon>BOP clade</taxon>
        <taxon>Pooideae</taxon>
        <taxon>Triticodae</taxon>
        <taxon>Triticeae</taxon>
        <taxon>Hordeinae</taxon>
        <taxon>Hordeum</taxon>
    </lineage>
</organism>
<dbReference type="EMBL" id="AK362872">
    <property type="protein sequence ID" value="BAJ94076.1"/>
    <property type="molecule type" value="mRNA"/>
</dbReference>
<dbReference type="InterPro" id="IPR055414">
    <property type="entry name" value="LRR_R13L4/SHOC2-like"/>
</dbReference>
<evidence type="ECO:0000313" key="3">
    <source>
        <dbReference type="EMBL" id="BAJ94076.1"/>
    </source>
</evidence>
<keyword evidence="1" id="KW-0677">Repeat</keyword>
<sequence>MRHLPSLERVEVDVIKKGATSQEVDEAKAAVRAAADDHPNRPVLRLR</sequence>
<name>F2DG55_HORVV</name>
<feature type="domain" description="Disease resistance R13L4/SHOC-2-like LRR" evidence="2">
    <location>
        <begin position="1"/>
        <end position="44"/>
    </location>
</feature>
<dbReference type="Pfam" id="PF23598">
    <property type="entry name" value="LRR_14"/>
    <property type="match status" value="1"/>
</dbReference>
<reference evidence="3" key="1">
    <citation type="journal article" date="2011" name="Plant Physiol.">
        <title>Comprehensive sequence analysis of 24,783 barley full-length cDNAs derived from 12 clone libraries.</title>
        <authorList>
            <person name="Matsumoto T."/>
            <person name="Tanaka T."/>
            <person name="Sakai H."/>
            <person name="Amano N."/>
            <person name="Kanamori H."/>
            <person name="Kurita K."/>
            <person name="Kikuta A."/>
            <person name="Kamiya K."/>
            <person name="Yamamoto M."/>
            <person name="Ikawa H."/>
            <person name="Fujii N."/>
            <person name="Hori K."/>
            <person name="Itoh T."/>
            <person name="Sato K."/>
        </authorList>
    </citation>
    <scope>NUCLEOTIDE SEQUENCE</scope>
    <source>
        <tissue evidence="3">Shoot and root</tissue>
    </source>
</reference>
<protein>
    <submittedName>
        <fullName evidence="3">Predicted protein</fullName>
    </submittedName>
</protein>
<dbReference type="AlphaFoldDB" id="F2DG55"/>
<proteinExistence type="evidence at transcript level"/>